<proteinExistence type="predicted"/>
<gene>
    <name evidence="2" type="ordered locus">Sden_3431</name>
</gene>
<dbReference type="Proteomes" id="UP000001982">
    <property type="component" value="Chromosome"/>
</dbReference>
<dbReference type="GO" id="GO:0016740">
    <property type="term" value="F:transferase activity"/>
    <property type="evidence" value="ECO:0007669"/>
    <property type="project" value="UniProtKB-KW"/>
</dbReference>
<sequence length="402" mass="44566">MSGTTLDNCTAQISTTKLTAGGIAEDSLNLIYQFVLPEYTQHFCSDMTQNKSKKQAFSAMTVAPLGDGLINRTYLVSAPMGQFVLQKINCHVFPAPWTLINNSARICDYLNQQVTAGQYQLSAIKPLATDSGVLALDLGGKGFWRLLSYVPNSLTLSEVNDAQMALQVGSTFGHFAATLAELEPSNIAEVIEDFLNLPKRLHQLQQAAQQDKHGRLSGCQSWVDMALNQHDLINELASLETSLPRRICHNDTKINNMLFSATTGEPLAVIDLDTCMPGYLMYDFGDMVRAFCSPVAEDSLDLERIEARPELILAAAKGYTYALRDTITEAEQLSLWLGVKVMTLMLASRFLSDYLQGDEYFAVTRPQHNLQRAVNQFTLYQSQLAQDDAMRAAFSRARPVRV</sequence>
<dbReference type="PANTHER" id="PTHR21064">
    <property type="entry name" value="AMINOGLYCOSIDE PHOSPHOTRANSFERASE DOMAIN-CONTAINING PROTEIN-RELATED"/>
    <property type="match status" value="1"/>
</dbReference>
<dbReference type="KEGG" id="sdn:Sden_3431"/>
<keyword evidence="2" id="KW-0808">Transferase</keyword>
<dbReference type="RefSeq" id="WP_011497848.1">
    <property type="nucleotide sequence ID" value="NC_007954.1"/>
</dbReference>
<organism evidence="2 3">
    <name type="scientific">Shewanella denitrificans (strain OS217 / ATCC BAA-1090 / DSM 15013)</name>
    <dbReference type="NCBI Taxonomy" id="318161"/>
    <lineage>
        <taxon>Bacteria</taxon>
        <taxon>Pseudomonadati</taxon>
        <taxon>Pseudomonadota</taxon>
        <taxon>Gammaproteobacteria</taxon>
        <taxon>Alteromonadales</taxon>
        <taxon>Shewanellaceae</taxon>
        <taxon>Shewanella</taxon>
    </lineage>
</organism>
<dbReference type="SUPFAM" id="SSF56112">
    <property type="entry name" value="Protein kinase-like (PK-like)"/>
    <property type="match status" value="1"/>
</dbReference>
<dbReference type="AlphaFoldDB" id="Q12IM0"/>
<feature type="domain" description="Aminoglycoside phosphotransferase" evidence="1">
    <location>
        <begin position="62"/>
        <end position="296"/>
    </location>
</feature>
<dbReference type="Gene3D" id="3.90.1200.10">
    <property type="match status" value="1"/>
</dbReference>
<dbReference type="eggNOG" id="COG2334">
    <property type="taxonomic scope" value="Bacteria"/>
</dbReference>
<accession>Q12IM0</accession>
<protein>
    <submittedName>
        <fullName evidence="2">Aminoglycoside phosphotransferase</fullName>
    </submittedName>
</protein>
<evidence type="ECO:0000313" key="2">
    <source>
        <dbReference type="EMBL" id="ABE56706.1"/>
    </source>
</evidence>
<evidence type="ECO:0000259" key="1">
    <source>
        <dbReference type="Pfam" id="PF01636"/>
    </source>
</evidence>
<reference evidence="2 3" key="1">
    <citation type="submission" date="2006-03" db="EMBL/GenBank/DDBJ databases">
        <title>Complete sequence of Shewanella denitrificans OS217.</title>
        <authorList>
            <consortium name="US DOE Joint Genome Institute"/>
            <person name="Copeland A."/>
            <person name="Lucas S."/>
            <person name="Lapidus A."/>
            <person name="Barry K."/>
            <person name="Detter J.C."/>
            <person name="Glavina del Rio T."/>
            <person name="Hammon N."/>
            <person name="Israni S."/>
            <person name="Dalin E."/>
            <person name="Tice H."/>
            <person name="Pitluck S."/>
            <person name="Brettin T."/>
            <person name="Bruce D."/>
            <person name="Han C."/>
            <person name="Tapia R."/>
            <person name="Gilna P."/>
            <person name="Kiss H."/>
            <person name="Schmutz J."/>
            <person name="Larimer F."/>
            <person name="Land M."/>
            <person name="Hauser L."/>
            <person name="Kyrpides N."/>
            <person name="Lykidis A."/>
            <person name="Richardson P."/>
        </authorList>
    </citation>
    <scope>NUCLEOTIDE SEQUENCE [LARGE SCALE GENOMIC DNA]</scope>
    <source>
        <strain evidence="3">OS217 / ATCC BAA-1090 / DSM 15013</strain>
    </source>
</reference>
<dbReference type="HOGENOM" id="CLU_037718_0_0_6"/>
<dbReference type="STRING" id="318161.Sden_3431"/>
<dbReference type="InterPro" id="IPR050249">
    <property type="entry name" value="Pseudomonas-type_ThrB"/>
</dbReference>
<dbReference type="InterPro" id="IPR011009">
    <property type="entry name" value="Kinase-like_dom_sf"/>
</dbReference>
<dbReference type="EMBL" id="CP000302">
    <property type="protein sequence ID" value="ABE56706.1"/>
    <property type="molecule type" value="Genomic_DNA"/>
</dbReference>
<dbReference type="InterPro" id="IPR002575">
    <property type="entry name" value="Aminoglycoside_PTrfase"/>
</dbReference>
<keyword evidence="3" id="KW-1185">Reference proteome</keyword>
<dbReference type="PANTHER" id="PTHR21064:SF5">
    <property type="entry name" value="SLR1880 PROTEIN"/>
    <property type="match status" value="1"/>
</dbReference>
<evidence type="ECO:0000313" key="3">
    <source>
        <dbReference type="Proteomes" id="UP000001982"/>
    </source>
</evidence>
<name>Q12IM0_SHEDO</name>
<dbReference type="Pfam" id="PF01636">
    <property type="entry name" value="APH"/>
    <property type="match status" value="1"/>
</dbReference>